<dbReference type="PIRSF" id="PIRSF006247">
    <property type="entry name" value="TrkH"/>
    <property type="match status" value="1"/>
</dbReference>
<evidence type="ECO:0000256" key="8">
    <source>
        <dbReference type="ARBA" id="ARBA00023065"/>
    </source>
</evidence>
<evidence type="ECO:0000256" key="9">
    <source>
        <dbReference type="ARBA" id="ARBA00023136"/>
    </source>
</evidence>
<comment type="similarity">
    <text evidence="10">Belongs to the TrkH potassium transport family.</text>
</comment>
<keyword evidence="4 10" id="KW-0633">Potassium transport</keyword>
<dbReference type="Proteomes" id="UP001203423">
    <property type="component" value="Unassembled WGS sequence"/>
</dbReference>
<dbReference type="PANTHER" id="PTHR32024">
    <property type="entry name" value="TRK SYSTEM POTASSIUM UPTAKE PROTEIN TRKG-RELATED"/>
    <property type="match status" value="1"/>
</dbReference>
<keyword evidence="6 10" id="KW-0630">Potassium</keyword>
<dbReference type="RefSeq" id="WP_248942390.1">
    <property type="nucleotide sequence ID" value="NZ_JAKIKS010000120.1"/>
</dbReference>
<evidence type="ECO:0000256" key="7">
    <source>
        <dbReference type="ARBA" id="ARBA00022989"/>
    </source>
</evidence>
<protein>
    <recommendedName>
        <fullName evidence="10">Trk system potassium uptake protein</fullName>
    </recommendedName>
</protein>
<comment type="caution">
    <text evidence="12">The sequence shown here is derived from an EMBL/GenBank/DDBJ whole genome shotgun (WGS) entry which is preliminary data.</text>
</comment>
<keyword evidence="8 10" id="KW-0406">Ion transport</keyword>
<keyword evidence="5 11" id="KW-0812">Transmembrane</keyword>
<feature type="transmembrane region" description="Helical" evidence="11">
    <location>
        <begin position="267"/>
        <end position="287"/>
    </location>
</feature>
<dbReference type="PANTHER" id="PTHR32024:SF3">
    <property type="entry name" value="TRK SYSTEM POTASSIUM UPTAKE PROTEIN"/>
    <property type="match status" value="1"/>
</dbReference>
<feature type="transmembrane region" description="Helical" evidence="11">
    <location>
        <begin position="453"/>
        <end position="473"/>
    </location>
</feature>
<evidence type="ECO:0000256" key="5">
    <source>
        <dbReference type="ARBA" id="ARBA00022692"/>
    </source>
</evidence>
<keyword evidence="3 10" id="KW-1003">Cell membrane</keyword>
<evidence type="ECO:0000256" key="4">
    <source>
        <dbReference type="ARBA" id="ARBA00022538"/>
    </source>
</evidence>
<evidence type="ECO:0000256" key="6">
    <source>
        <dbReference type="ARBA" id="ARBA00022958"/>
    </source>
</evidence>
<evidence type="ECO:0000313" key="12">
    <source>
        <dbReference type="EMBL" id="MCL1126981.1"/>
    </source>
</evidence>
<evidence type="ECO:0000313" key="13">
    <source>
        <dbReference type="Proteomes" id="UP001203423"/>
    </source>
</evidence>
<dbReference type="InterPro" id="IPR003445">
    <property type="entry name" value="Cat_transpt"/>
</dbReference>
<dbReference type="InterPro" id="IPR004772">
    <property type="entry name" value="TrkH"/>
</dbReference>
<comment type="function">
    <text evidence="10">Low-affinity potassium transport system. Interacts with Trk system potassium uptake protein TrkA.</text>
</comment>
<proteinExistence type="inferred from homology"/>
<dbReference type="EMBL" id="JAKIKS010000120">
    <property type="protein sequence ID" value="MCL1126981.1"/>
    <property type="molecule type" value="Genomic_DNA"/>
</dbReference>
<evidence type="ECO:0000256" key="11">
    <source>
        <dbReference type="SAM" id="Phobius"/>
    </source>
</evidence>
<evidence type="ECO:0000256" key="1">
    <source>
        <dbReference type="ARBA" id="ARBA00004651"/>
    </source>
</evidence>
<comment type="subcellular location">
    <subcellularLocation>
        <location evidence="10">Cell inner membrane</location>
        <topology evidence="10">Multi-pass membrane protein</topology>
    </subcellularLocation>
    <subcellularLocation>
        <location evidence="1">Cell membrane</location>
        <topology evidence="1">Multi-pass membrane protein</topology>
    </subcellularLocation>
</comment>
<keyword evidence="9 10" id="KW-0472">Membrane</keyword>
<feature type="transmembrane region" description="Helical" evidence="11">
    <location>
        <begin position="387"/>
        <end position="411"/>
    </location>
</feature>
<keyword evidence="13" id="KW-1185">Reference proteome</keyword>
<keyword evidence="7 11" id="KW-1133">Transmembrane helix</keyword>
<evidence type="ECO:0000256" key="10">
    <source>
        <dbReference type="PIRNR" id="PIRNR006247"/>
    </source>
</evidence>
<evidence type="ECO:0000256" key="3">
    <source>
        <dbReference type="ARBA" id="ARBA00022475"/>
    </source>
</evidence>
<accession>A0ABT0LIL9</accession>
<organism evidence="12 13">
    <name type="scientific">Shewanella surugensis</name>
    <dbReference type="NCBI Taxonomy" id="212020"/>
    <lineage>
        <taxon>Bacteria</taxon>
        <taxon>Pseudomonadati</taxon>
        <taxon>Pseudomonadota</taxon>
        <taxon>Gammaproteobacteria</taxon>
        <taxon>Alteromonadales</taxon>
        <taxon>Shewanellaceae</taxon>
        <taxon>Shewanella</taxon>
    </lineage>
</organism>
<evidence type="ECO:0000256" key="2">
    <source>
        <dbReference type="ARBA" id="ARBA00022448"/>
    </source>
</evidence>
<feature type="transmembrane region" description="Helical" evidence="11">
    <location>
        <begin position="323"/>
        <end position="342"/>
    </location>
</feature>
<gene>
    <name evidence="12" type="ORF">L2764_21505</name>
</gene>
<feature type="transmembrane region" description="Helical" evidence="11">
    <location>
        <begin position="70"/>
        <end position="95"/>
    </location>
</feature>
<name>A0ABT0LIL9_9GAMM</name>
<feature type="transmembrane region" description="Helical" evidence="11">
    <location>
        <begin position="132"/>
        <end position="156"/>
    </location>
</feature>
<keyword evidence="10" id="KW-0997">Cell inner membrane</keyword>
<feature type="transmembrane region" description="Helical" evidence="11">
    <location>
        <begin position="39"/>
        <end position="58"/>
    </location>
</feature>
<reference evidence="12 13" key="1">
    <citation type="submission" date="2022-01" db="EMBL/GenBank/DDBJ databases">
        <title>Whole genome-based taxonomy of the Shewanellaceae.</title>
        <authorList>
            <person name="Martin-Rodriguez A.J."/>
        </authorList>
    </citation>
    <scope>NUCLEOTIDE SEQUENCE [LARGE SCALE GENOMIC DNA]</scope>
    <source>
        <strain evidence="12 13">DSM 17177</strain>
    </source>
</reference>
<dbReference type="Pfam" id="PF02386">
    <property type="entry name" value="TrkH"/>
    <property type="match status" value="1"/>
</dbReference>
<feature type="transmembrane region" description="Helical" evidence="11">
    <location>
        <begin position="177"/>
        <end position="197"/>
    </location>
</feature>
<keyword evidence="2 10" id="KW-0813">Transport</keyword>
<sequence length="480" mass="52718">MLNFRALLFILGIFLSALTGFMLIPLSLAVYLGEATSGAFARSCLYCGVAAAICLHNGQKKRLQLNIRDMFILTSLTWIIVSLFAALPFTIYIGINYTDAFFETMSGITTTGSTILSGLDDMDRSILIWRSLLQWFGGIGFIVMAVAILPFLNVGGMRLFRTESSDWSDKTVPRTQLMAKHLLFAYCSLTLLCYVAFHYSGMSWFDAINHAMGTLSTGGFSTSDKSMAAFSNQAQWFAILFMISGALPLLLFVYSLQQSSLKVWNDAQVKGFLIFICIVSLSLGSWLSHVKDMPFMDALRLSTFNVVSVITTTGFGLTDFDSWGTLASITLFFLLFVGGCSGSTSGGIKIFRFQIAAAVMVQQLKQQFHPKSVFKSRYNNQIINQEIVNSLVTFMLLFILLFVIITVILVATGLDLVTSISGSITAISNVGPGIGKVIGPSSNFASIPNVAKWALAIGMLMGRLEILTVAVLFHPKFWRF</sequence>
<feature type="transmembrane region" description="Helical" evidence="11">
    <location>
        <begin position="234"/>
        <end position="255"/>
    </location>
</feature>